<keyword evidence="5" id="KW-1185">Reference proteome</keyword>
<feature type="domain" description="Capsule synthesis protein CapA" evidence="3">
    <location>
        <begin position="187"/>
        <end position="443"/>
    </location>
</feature>
<dbReference type="AlphaFoldDB" id="A0A1E7EUS3"/>
<comment type="similarity">
    <text evidence="1">Belongs to the CapA family.</text>
</comment>
<dbReference type="KEGG" id="fcy:FRACYDRAFT_264221"/>
<dbReference type="OrthoDB" id="189619at2759"/>
<dbReference type="InterPro" id="IPR019079">
    <property type="entry name" value="Capsule_synth_CapA"/>
</dbReference>
<dbReference type="SMART" id="SM00854">
    <property type="entry name" value="PGA_cap"/>
    <property type="match status" value="1"/>
</dbReference>
<protein>
    <recommendedName>
        <fullName evidence="3">Capsule synthesis protein CapA domain-containing protein</fullName>
    </recommendedName>
</protein>
<feature type="transmembrane region" description="Helical" evidence="2">
    <location>
        <begin position="118"/>
        <end position="146"/>
    </location>
</feature>
<dbReference type="PANTHER" id="PTHR33393">
    <property type="entry name" value="POLYGLUTAMINE SYNTHESIS ACCESSORY PROTEIN RV0574C-RELATED"/>
    <property type="match status" value="1"/>
</dbReference>
<accession>A0A1E7EUS3</accession>
<evidence type="ECO:0000313" key="5">
    <source>
        <dbReference type="Proteomes" id="UP000095751"/>
    </source>
</evidence>
<reference evidence="4 5" key="1">
    <citation type="submission" date="2016-09" db="EMBL/GenBank/DDBJ databases">
        <title>Extensive genetic diversity and differential bi-allelic expression allows diatom success in the polar Southern Ocean.</title>
        <authorList>
            <consortium name="DOE Joint Genome Institute"/>
            <person name="Mock T."/>
            <person name="Otillar R.P."/>
            <person name="Strauss J."/>
            <person name="Dupont C."/>
            <person name="Frickenhaus S."/>
            <person name="Maumus F."/>
            <person name="Mcmullan M."/>
            <person name="Sanges R."/>
            <person name="Schmutz J."/>
            <person name="Toseland A."/>
            <person name="Valas R."/>
            <person name="Veluchamy A."/>
            <person name="Ward B.J."/>
            <person name="Allen A."/>
            <person name="Barry K."/>
            <person name="Falciatore A."/>
            <person name="Ferrante M."/>
            <person name="Fortunato A.E."/>
            <person name="Gloeckner G."/>
            <person name="Gruber A."/>
            <person name="Hipkin R."/>
            <person name="Janech M."/>
            <person name="Kroth P."/>
            <person name="Leese F."/>
            <person name="Lindquist E."/>
            <person name="Lyon B.R."/>
            <person name="Martin J."/>
            <person name="Mayer C."/>
            <person name="Parker M."/>
            <person name="Quesneville H."/>
            <person name="Raymond J."/>
            <person name="Uhlig C."/>
            <person name="Valentin K.U."/>
            <person name="Worden A.Z."/>
            <person name="Armbrust E.V."/>
            <person name="Bowler C."/>
            <person name="Green B."/>
            <person name="Moulton V."/>
            <person name="Van Oosterhout C."/>
            <person name="Grigoriev I."/>
        </authorList>
    </citation>
    <scope>NUCLEOTIDE SEQUENCE [LARGE SCALE GENOMIC DNA]</scope>
    <source>
        <strain evidence="4 5">CCMP1102</strain>
    </source>
</reference>
<evidence type="ECO:0000259" key="3">
    <source>
        <dbReference type="SMART" id="SM00854"/>
    </source>
</evidence>
<dbReference type="SUPFAM" id="SSF56300">
    <property type="entry name" value="Metallo-dependent phosphatases"/>
    <property type="match status" value="1"/>
</dbReference>
<proteinExistence type="inferred from homology"/>
<dbReference type="Proteomes" id="UP000095751">
    <property type="component" value="Unassembled WGS sequence"/>
</dbReference>
<evidence type="ECO:0000256" key="1">
    <source>
        <dbReference type="ARBA" id="ARBA00005662"/>
    </source>
</evidence>
<name>A0A1E7EUS3_9STRA</name>
<dbReference type="PANTHER" id="PTHR33393:SF11">
    <property type="entry name" value="POLYGLUTAMINE SYNTHESIS ACCESSORY PROTEIN RV0574C-RELATED"/>
    <property type="match status" value="1"/>
</dbReference>
<dbReference type="InterPro" id="IPR029052">
    <property type="entry name" value="Metallo-depent_PP-like"/>
</dbReference>
<sequence length="535" mass="59639">MRCVMIKDQNSTKGLINHYRYQLLVAVFVHGVVRSDTKTNKLFNNPPQGAPSLFFRDQNPTYLNSAFSIQHSASAFSIKQDLIIIIELQIVMVLVRWTNMQHVKARSKRKTIARCRCIACMIVTAIAFALCLYIYAGTFLILFHVVSTTNSSRSSTSSTTIQLISPQETQSNRFNDDDETTSGASSCITFVGDTMLANLGKDYSASHVSHPRDSFEYIRPLLRTCSNVIANLEGPITKLGLDHDPLSKKAVYSFNMDPHILPYLLVDEGITHVNRANNHLLDRGKIGVEDTTRALKAVGLPCFGFGMSKEEAAKPLILTLNSHSNRLIVVGVTGYSEFYSRGVLPDPHANQTGVLPVTSEYAQLGRRLLDDEQEGVDIRIAFVHWGKNYGSVSTEMKKQAAILVDDGKFDIVIGSDGSHTIQEFEYVNGVPVLYNIGNFLFQTPGRFHKEKSVLPYGLVVHLRLDKETGRIASLELHCTHVDNRVVNFRPKICTGEQAAILFSTLGPYIDYIHNNTYATVHFFEGGTNRIIANNF</sequence>
<keyword evidence="2" id="KW-1133">Transmembrane helix</keyword>
<dbReference type="InParanoid" id="A0A1E7EUS3"/>
<dbReference type="Gene3D" id="3.60.21.10">
    <property type="match status" value="1"/>
</dbReference>
<keyword evidence="2" id="KW-0812">Transmembrane</keyword>
<evidence type="ECO:0000313" key="4">
    <source>
        <dbReference type="EMBL" id="OEU09609.1"/>
    </source>
</evidence>
<gene>
    <name evidence="4" type="ORF">FRACYDRAFT_264221</name>
</gene>
<dbReference type="EMBL" id="KV784375">
    <property type="protein sequence ID" value="OEU09609.1"/>
    <property type="molecule type" value="Genomic_DNA"/>
</dbReference>
<evidence type="ECO:0000256" key="2">
    <source>
        <dbReference type="SAM" id="Phobius"/>
    </source>
</evidence>
<dbReference type="InterPro" id="IPR052169">
    <property type="entry name" value="CW_Biosynth-Accessory"/>
</dbReference>
<dbReference type="Pfam" id="PF09587">
    <property type="entry name" value="PGA_cap"/>
    <property type="match status" value="1"/>
</dbReference>
<organism evidence="4 5">
    <name type="scientific">Fragilariopsis cylindrus CCMP1102</name>
    <dbReference type="NCBI Taxonomy" id="635003"/>
    <lineage>
        <taxon>Eukaryota</taxon>
        <taxon>Sar</taxon>
        <taxon>Stramenopiles</taxon>
        <taxon>Ochrophyta</taxon>
        <taxon>Bacillariophyta</taxon>
        <taxon>Bacillariophyceae</taxon>
        <taxon>Bacillariophycidae</taxon>
        <taxon>Bacillariales</taxon>
        <taxon>Bacillariaceae</taxon>
        <taxon>Fragilariopsis</taxon>
    </lineage>
</organism>
<keyword evidence="2" id="KW-0472">Membrane</keyword>